<sequence length="71" mass="8209">FPLTLSPYHIHFFNISILRFNSSFTLVTNYLARAFIFADSLLRSATRTFCNLSWNDETEGGLILSSEERDM</sequence>
<evidence type="ECO:0000313" key="2">
    <source>
        <dbReference type="Proteomes" id="UP001154282"/>
    </source>
</evidence>
<name>A0AAV0QG95_9ROSI</name>
<comment type="caution">
    <text evidence="1">The sequence shown here is derived from an EMBL/GenBank/DDBJ whole genome shotgun (WGS) entry which is preliminary data.</text>
</comment>
<proteinExistence type="predicted"/>
<reference evidence="1" key="1">
    <citation type="submission" date="2022-08" db="EMBL/GenBank/DDBJ databases">
        <authorList>
            <person name="Gutierrez-Valencia J."/>
        </authorList>
    </citation>
    <scope>NUCLEOTIDE SEQUENCE</scope>
</reference>
<feature type="non-terminal residue" evidence="1">
    <location>
        <position position="1"/>
    </location>
</feature>
<dbReference type="Proteomes" id="UP001154282">
    <property type="component" value="Unassembled WGS sequence"/>
</dbReference>
<gene>
    <name evidence="1" type="ORF">LITE_LOCUS43040</name>
</gene>
<protein>
    <submittedName>
        <fullName evidence="1">Uncharacterized protein</fullName>
    </submittedName>
</protein>
<organism evidence="1 2">
    <name type="scientific">Linum tenue</name>
    <dbReference type="NCBI Taxonomy" id="586396"/>
    <lineage>
        <taxon>Eukaryota</taxon>
        <taxon>Viridiplantae</taxon>
        <taxon>Streptophyta</taxon>
        <taxon>Embryophyta</taxon>
        <taxon>Tracheophyta</taxon>
        <taxon>Spermatophyta</taxon>
        <taxon>Magnoliopsida</taxon>
        <taxon>eudicotyledons</taxon>
        <taxon>Gunneridae</taxon>
        <taxon>Pentapetalae</taxon>
        <taxon>rosids</taxon>
        <taxon>fabids</taxon>
        <taxon>Malpighiales</taxon>
        <taxon>Linaceae</taxon>
        <taxon>Linum</taxon>
    </lineage>
</organism>
<keyword evidence="2" id="KW-1185">Reference proteome</keyword>
<dbReference type="AlphaFoldDB" id="A0AAV0QG95"/>
<accession>A0AAV0QG95</accession>
<dbReference type="EMBL" id="CAMGYJ010000009">
    <property type="protein sequence ID" value="CAI0544046.1"/>
    <property type="molecule type" value="Genomic_DNA"/>
</dbReference>
<evidence type="ECO:0000313" key="1">
    <source>
        <dbReference type="EMBL" id="CAI0544046.1"/>
    </source>
</evidence>